<dbReference type="InterPro" id="IPR029058">
    <property type="entry name" value="AB_hydrolase_fold"/>
</dbReference>
<gene>
    <name evidence="8" type="ORF">DFH08DRAFT_721030</name>
</gene>
<keyword evidence="5 7" id="KW-1015">Disulfide bond</keyword>
<dbReference type="EMBL" id="JARIHO010000095">
    <property type="protein sequence ID" value="KAJ7305631.1"/>
    <property type="molecule type" value="Genomic_DNA"/>
</dbReference>
<dbReference type="PANTHER" id="PTHR48250:SF1">
    <property type="entry name" value="CUTINASE"/>
    <property type="match status" value="1"/>
</dbReference>
<dbReference type="EC" id="3.1.1.74" evidence="2"/>
<dbReference type="InterPro" id="IPR011150">
    <property type="entry name" value="Cutinase_monf"/>
</dbReference>
<feature type="non-terminal residue" evidence="8">
    <location>
        <position position="1"/>
    </location>
</feature>
<feature type="disulfide bond" evidence="7">
    <location>
        <begin position="132"/>
        <end position="139"/>
    </location>
</feature>
<dbReference type="GO" id="GO:0016052">
    <property type="term" value="P:carbohydrate catabolic process"/>
    <property type="evidence" value="ECO:0007669"/>
    <property type="project" value="TreeGrafter"/>
</dbReference>
<dbReference type="SMART" id="SM01110">
    <property type="entry name" value="Cutinase"/>
    <property type="match status" value="1"/>
</dbReference>
<dbReference type="InterPro" id="IPR000675">
    <property type="entry name" value="Cutinase/axe"/>
</dbReference>
<proteinExistence type="inferred from homology"/>
<dbReference type="Gene3D" id="3.40.50.1820">
    <property type="entry name" value="alpha/beta hydrolase"/>
    <property type="match status" value="1"/>
</dbReference>
<evidence type="ECO:0000256" key="7">
    <source>
        <dbReference type="PIRSR" id="PIRSR611150-2"/>
    </source>
</evidence>
<organism evidence="8 9">
    <name type="scientific">Mycena albidolilacea</name>
    <dbReference type="NCBI Taxonomy" id="1033008"/>
    <lineage>
        <taxon>Eukaryota</taxon>
        <taxon>Fungi</taxon>
        <taxon>Dikarya</taxon>
        <taxon>Basidiomycota</taxon>
        <taxon>Agaricomycotina</taxon>
        <taxon>Agaricomycetes</taxon>
        <taxon>Agaricomycetidae</taxon>
        <taxon>Agaricales</taxon>
        <taxon>Marasmiineae</taxon>
        <taxon>Mycenaceae</taxon>
        <taxon>Mycena</taxon>
    </lineage>
</organism>
<evidence type="ECO:0000256" key="2">
    <source>
        <dbReference type="ARBA" id="ARBA00013095"/>
    </source>
</evidence>
<evidence type="ECO:0000313" key="9">
    <source>
        <dbReference type="Proteomes" id="UP001218218"/>
    </source>
</evidence>
<dbReference type="SUPFAM" id="SSF53474">
    <property type="entry name" value="alpha/beta-Hydrolases"/>
    <property type="match status" value="1"/>
</dbReference>
<dbReference type="PANTHER" id="PTHR48250">
    <property type="entry name" value="CUTINASE 2-RELATED"/>
    <property type="match status" value="1"/>
</dbReference>
<dbReference type="AlphaFoldDB" id="A0AAD7EAK3"/>
<keyword evidence="4" id="KW-0378">Hydrolase</keyword>
<dbReference type="Pfam" id="PF01083">
    <property type="entry name" value="Cutinase"/>
    <property type="match status" value="1"/>
</dbReference>
<comment type="similarity">
    <text evidence="1">Belongs to the cutinase family.</text>
</comment>
<keyword evidence="3" id="KW-0732">Signal</keyword>
<reference evidence="8" key="1">
    <citation type="submission" date="2023-03" db="EMBL/GenBank/DDBJ databases">
        <title>Massive genome expansion in bonnet fungi (Mycena s.s.) driven by repeated elements and novel gene families across ecological guilds.</title>
        <authorList>
            <consortium name="Lawrence Berkeley National Laboratory"/>
            <person name="Harder C.B."/>
            <person name="Miyauchi S."/>
            <person name="Viragh M."/>
            <person name="Kuo A."/>
            <person name="Thoen E."/>
            <person name="Andreopoulos B."/>
            <person name="Lu D."/>
            <person name="Skrede I."/>
            <person name="Drula E."/>
            <person name="Henrissat B."/>
            <person name="Morin E."/>
            <person name="Kohler A."/>
            <person name="Barry K."/>
            <person name="LaButti K."/>
            <person name="Morin E."/>
            <person name="Salamov A."/>
            <person name="Lipzen A."/>
            <person name="Mereny Z."/>
            <person name="Hegedus B."/>
            <person name="Baldrian P."/>
            <person name="Stursova M."/>
            <person name="Weitz H."/>
            <person name="Taylor A."/>
            <person name="Grigoriev I.V."/>
            <person name="Nagy L.G."/>
            <person name="Martin F."/>
            <person name="Kauserud H."/>
        </authorList>
    </citation>
    <scope>NUCLEOTIDE SEQUENCE</scope>
    <source>
        <strain evidence="8">CBHHK002</strain>
    </source>
</reference>
<protein>
    <recommendedName>
        <fullName evidence="2">cutinase</fullName>
        <ecNumber evidence="2">3.1.1.74</ecNumber>
    </recommendedName>
</protein>
<dbReference type="Proteomes" id="UP001218218">
    <property type="component" value="Unassembled WGS sequence"/>
</dbReference>
<dbReference type="GO" id="GO:0050525">
    <property type="term" value="F:cutinase activity"/>
    <property type="evidence" value="ECO:0007669"/>
    <property type="project" value="UniProtKB-EC"/>
</dbReference>
<evidence type="ECO:0000256" key="1">
    <source>
        <dbReference type="ARBA" id="ARBA00007534"/>
    </source>
</evidence>
<comment type="caution">
    <text evidence="8">The sequence shown here is derived from an EMBL/GenBank/DDBJ whole genome shotgun (WGS) entry which is preliminary data.</text>
</comment>
<comment type="catalytic activity">
    <reaction evidence="6">
        <text>cutin + H2O = cutin monomers.</text>
        <dbReference type="EC" id="3.1.1.74"/>
    </reaction>
</comment>
<name>A0AAD7EAK3_9AGAR</name>
<evidence type="ECO:0000256" key="5">
    <source>
        <dbReference type="ARBA" id="ARBA00023157"/>
    </source>
</evidence>
<sequence length="170" mass="17059">VVFARGALEVPPIGLVAGPPLQAALLARLVPLGKTLSFTGVNYIASFAGLITGGSATGAAAMAAQLTDIANSCPSASLVTAGYDEGGQLVHDSAKLLTAPVAARLKAAVIFGDPDNGDAVQGVSPANTDEICHFGDLICSTTFRAFLVLPPHLTYGIDAGAAANFIVARV</sequence>
<evidence type="ECO:0000313" key="8">
    <source>
        <dbReference type="EMBL" id="KAJ7305631.1"/>
    </source>
</evidence>
<keyword evidence="9" id="KW-1185">Reference proteome</keyword>
<evidence type="ECO:0000256" key="3">
    <source>
        <dbReference type="ARBA" id="ARBA00022729"/>
    </source>
</evidence>
<evidence type="ECO:0000256" key="4">
    <source>
        <dbReference type="ARBA" id="ARBA00022801"/>
    </source>
</evidence>
<dbReference type="GO" id="GO:0005576">
    <property type="term" value="C:extracellular region"/>
    <property type="evidence" value="ECO:0007669"/>
    <property type="project" value="InterPro"/>
</dbReference>
<evidence type="ECO:0000256" key="6">
    <source>
        <dbReference type="ARBA" id="ARBA00034045"/>
    </source>
</evidence>
<accession>A0AAD7EAK3</accession>